<dbReference type="EMBL" id="CP034209">
    <property type="protein sequence ID" value="QBZ65213.1"/>
    <property type="molecule type" value="Genomic_DNA"/>
</dbReference>
<sequence>MESVKKTYNDQYEKWVPWLEDMFLSYFTKDNKASYTAKDNLSKTKVTGVKQVDTLQDGINNTVGDQLGQDGLARPVGDIVSKEGLNRFERKGKGEDGNYDATGVTGKLSEGGSAVTGGVVDGGKAVGSAVGGLLGGGNAKKVDQQ</sequence>
<evidence type="ECO:0000313" key="2">
    <source>
        <dbReference type="Proteomes" id="UP000294847"/>
    </source>
</evidence>
<dbReference type="Proteomes" id="UP000294847">
    <property type="component" value="Chromosome 6"/>
</dbReference>
<accession>A0A4P7NS07</accession>
<name>A0A4P7NS07_PYROR</name>
<dbReference type="AlphaFoldDB" id="A0A4P7NS07"/>
<gene>
    <name evidence="1" type="ORF">PoMZ_06920</name>
</gene>
<reference evidence="1 2" key="1">
    <citation type="journal article" date="2019" name="Mol. Biol. Evol.">
        <title>Blast fungal genomes show frequent chromosomal changes, gene gains and losses, and effector gene turnover.</title>
        <authorList>
            <person name="Gomez Luciano L.B."/>
            <person name="Jason Tsai I."/>
            <person name="Chuma I."/>
            <person name="Tosa Y."/>
            <person name="Chen Y.H."/>
            <person name="Li J.Y."/>
            <person name="Li M.Y."/>
            <person name="Jade Lu M.Y."/>
            <person name="Nakayashiki H."/>
            <person name="Li W.H."/>
        </authorList>
    </citation>
    <scope>NUCLEOTIDE SEQUENCE [LARGE SCALE GENOMIC DNA]</scope>
    <source>
        <strain evidence="1">MZ5-1-6</strain>
    </source>
</reference>
<protein>
    <submittedName>
        <fullName evidence="1">Uncharacterized protein</fullName>
    </submittedName>
</protein>
<proteinExistence type="predicted"/>
<evidence type="ECO:0000313" key="1">
    <source>
        <dbReference type="EMBL" id="QBZ65213.1"/>
    </source>
</evidence>
<organism evidence="1 2">
    <name type="scientific">Pyricularia oryzae</name>
    <name type="common">Rice blast fungus</name>
    <name type="synonym">Magnaporthe oryzae</name>
    <dbReference type="NCBI Taxonomy" id="318829"/>
    <lineage>
        <taxon>Eukaryota</taxon>
        <taxon>Fungi</taxon>
        <taxon>Dikarya</taxon>
        <taxon>Ascomycota</taxon>
        <taxon>Pezizomycotina</taxon>
        <taxon>Sordariomycetes</taxon>
        <taxon>Sordariomycetidae</taxon>
        <taxon>Magnaporthales</taxon>
        <taxon>Pyriculariaceae</taxon>
        <taxon>Pyricularia</taxon>
    </lineage>
</organism>